<sequence>MTAQIIYGVVFGKPKVEAAHPDKMTADYPDAFVTKDGDILNLPPLYRLGPDHFSTDEMPLEPPCA</sequence>
<keyword evidence="2" id="KW-1185">Reference proteome</keyword>
<gene>
    <name evidence="1" type="ORF">G4V63_14750</name>
</gene>
<organism evidence="1 2">
    <name type="scientific">Candidatus Afipia apatlaquensis</name>
    <dbReference type="NCBI Taxonomy" id="2712852"/>
    <lineage>
        <taxon>Bacteria</taxon>
        <taxon>Pseudomonadati</taxon>
        <taxon>Pseudomonadota</taxon>
        <taxon>Alphaproteobacteria</taxon>
        <taxon>Hyphomicrobiales</taxon>
        <taxon>Nitrobacteraceae</taxon>
        <taxon>Afipia</taxon>
    </lineage>
</organism>
<proteinExistence type="predicted"/>
<accession>A0A7C9RFW6</accession>
<reference evidence="1" key="1">
    <citation type="submission" date="2020-02" db="EMBL/GenBank/DDBJ databases">
        <title>Draft genome sequence of Candidatus Afipia apatlaquensis IBT-C3, a potential strain for decolorization of textile dyes.</title>
        <authorList>
            <person name="Sanchez-Reyes A."/>
            <person name="Breton-Deval L."/>
            <person name="Mangelson H."/>
            <person name="Sanchez-Flores A."/>
        </authorList>
    </citation>
    <scope>NUCLEOTIDE SEQUENCE [LARGE SCALE GENOMIC DNA]</scope>
    <source>
        <strain evidence="1">IBT-C3</strain>
    </source>
</reference>
<evidence type="ECO:0000313" key="2">
    <source>
        <dbReference type="Proteomes" id="UP000480266"/>
    </source>
</evidence>
<dbReference type="AlphaFoldDB" id="A0A7C9RFW6"/>
<dbReference type="EMBL" id="JAAMRR010000755">
    <property type="protein sequence ID" value="NGX96424.1"/>
    <property type="molecule type" value="Genomic_DNA"/>
</dbReference>
<protein>
    <submittedName>
        <fullName evidence="1">Uncharacterized protein</fullName>
    </submittedName>
</protein>
<dbReference type="Proteomes" id="UP000480266">
    <property type="component" value="Unassembled WGS sequence"/>
</dbReference>
<evidence type="ECO:0000313" key="1">
    <source>
        <dbReference type="EMBL" id="NGX96424.1"/>
    </source>
</evidence>
<comment type="caution">
    <text evidence="1">The sequence shown here is derived from an EMBL/GenBank/DDBJ whole genome shotgun (WGS) entry which is preliminary data.</text>
</comment>
<name>A0A7C9RFW6_9BRAD</name>